<dbReference type="STRING" id="2034155.BMI79_07130"/>
<accession>A0A1S8CNL4</accession>
<proteinExistence type="predicted"/>
<dbReference type="AlphaFoldDB" id="A0A1S8CNL4"/>
<organism evidence="2 3">
    <name type="scientific">Serratia oryzae</name>
    <dbReference type="NCBI Taxonomy" id="2034155"/>
    <lineage>
        <taxon>Bacteria</taxon>
        <taxon>Pseudomonadati</taxon>
        <taxon>Pseudomonadota</taxon>
        <taxon>Gammaproteobacteria</taxon>
        <taxon>Enterobacterales</taxon>
        <taxon>Yersiniaceae</taxon>
        <taxon>Serratia</taxon>
    </lineage>
</organism>
<keyword evidence="1" id="KW-0812">Transmembrane</keyword>
<sequence>MQQPTPPAVGRWLLAAVLIAIVCVLLFSLHAANRLSILQSINIWLLSFAPLVSWGLVFCVRGYLYGRALSHYEFLQDEAQYAQQEWQAWADRYMAVLASCVLLPDAITVLFLASEPKDLQVQNSLVRRIDYLPDDEDPEYPAIRALLASIDTALNALPAERELRVTVLTDAEPERYAALQETFAQCWESIVLTRPAPATLSLTDEMPYGQLESRLKNATADAELILVLQLQGGEEYSDGLAVLLLVTDDVARTCQLAETGRLLRPMPLNVPQADSELALFMTTQSLACRAGGILGDSQQLMSLTPSIIPIGNAAGANFSASSVQIQEEWTGRPGPFSAWLVAALGLDFARYHGVPYVVFSLTPGCEVVSTVSPGVRNEDVE</sequence>
<keyword evidence="1" id="KW-0472">Membrane</keyword>
<evidence type="ECO:0000313" key="2">
    <source>
        <dbReference type="EMBL" id="OMQ24810.1"/>
    </source>
</evidence>
<evidence type="ECO:0000313" key="3">
    <source>
        <dbReference type="Proteomes" id="UP000216021"/>
    </source>
</evidence>
<gene>
    <name evidence="2" type="ORF">BMI79_07130</name>
</gene>
<feature type="transmembrane region" description="Helical" evidence="1">
    <location>
        <begin position="43"/>
        <end position="64"/>
    </location>
</feature>
<evidence type="ECO:0000256" key="1">
    <source>
        <dbReference type="SAM" id="Phobius"/>
    </source>
</evidence>
<protein>
    <recommendedName>
        <fullName evidence="4">Type VI secretion protein</fullName>
    </recommendedName>
</protein>
<reference evidence="2 3" key="1">
    <citation type="submission" date="2016-11" db="EMBL/GenBank/DDBJ databases">
        <title>Rahnella oryzae sp. nov., isolated from rice root.</title>
        <authorList>
            <person name="Zhang X.-X."/>
            <person name="Zhang J."/>
        </authorList>
    </citation>
    <scope>NUCLEOTIDE SEQUENCE [LARGE SCALE GENOMIC DNA]</scope>
    <source>
        <strain evidence="2 3">J11-6</strain>
    </source>
</reference>
<dbReference type="EMBL" id="MOXD01000003">
    <property type="protein sequence ID" value="OMQ24810.1"/>
    <property type="molecule type" value="Genomic_DNA"/>
</dbReference>
<comment type="caution">
    <text evidence="2">The sequence shown here is derived from an EMBL/GenBank/DDBJ whole genome shotgun (WGS) entry which is preliminary data.</text>
</comment>
<dbReference type="Proteomes" id="UP000216021">
    <property type="component" value="Unassembled WGS sequence"/>
</dbReference>
<keyword evidence="1" id="KW-1133">Transmembrane helix</keyword>
<evidence type="ECO:0008006" key="4">
    <source>
        <dbReference type="Google" id="ProtNLM"/>
    </source>
</evidence>
<keyword evidence="3" id="KW-1185">Reference proteome</keyword>
<name>A0A1S8CNL4_9GAMM</name>
<feature type="transmembrane region" description="Helical" evidence="1">
    <location>
        <begin position="12"/>
        <end position="31"/>
    </location>
</feature>